<sequence>MHVFQVVRRRHIPRQVPLQPVPPNRELNEVSPMKILSTVRSLVAVLTVIVAGMSQSHAFELQWFGQAAFKLTTENGKVIVIDPFLKKNPKTPAEHKDLKKLGKVDLILVTHGHFDHTADVKELAELTGAKIGMNADMSSVYTSLNMLPKDQMVGWNKSGTVTPIGDDIKITMVRAEHSSRVSHAGEEHYGGEPVGYIIE</sequence>
<dbReference type="CDD" id="cd06262">
    <property type="entry name" value="metallo-hydrolase-like_MBL-fold"/>
    <property type="match status" value="1"/>
</dbReference>
<dbReference type="PANTHER" id="PTHR43546">
    <property type="entry name" value="UPF0173 METAL-DEPENDENT HYDROLASE MJ1163-RELATED"/>
    <property type="match status" value="1"/>
</dbReference>
<dbReference type="PANTHER" id="PTHR43546:SF3">
    <property type="entry name" value="UPF0173 METAL-DEPENDENT HYDROLASE MJ1163"/>
    <property type="match status" value="1"/>
</dbReference>
<proteinExistence type="predicted"/>
<accession>A0A7R9A010</accession>
<dbReference type="InterPro" id="IPR050114">
    <property type="entry name" value="UPF0173_UPF0282_UlaG_hydrolase"/>
</dbReference>
<feature type="non-terminal residue" evidence="1">
    <location>
        <position position="199"/>
    </location>
</feature>
<gene>
    <name evidence="1" type="ORF">CTOB1V02_LOCUS16096</name>
</gene>
<dbReference type="Gene3D" id="3.60.15.10">
    <property type="entry name" value="Ribonuclease Z/Hydroxyacylglutathione hydrolase-like"/>
    <property type="match status" value="1"/>
</dbReference>
<organism evidence="1">
    <name type="scientific">Cyprideis torosa</name>
    <dbReference type="NCBI Taxonomy" id="163714"/>
    <lineage>
        <taxon>Eukaryota</taxon>
        <taxon>Metazoa</taxon>
        <taxon>Ecdysozoa</taxon>
        <taxon>Arthropoda</taxon>
        <taxon>Crustacea</taxon>
        <taxon>Oligostraca</taxon>
        <taxon>Ostracoda</taxon>
        <taxon>Podocopa</taxon>
        <taxon>Podocopida</taxon>
        <taxon>Cytherocopina</taxon>
        <taxon>Cytheroidea</taxon>
        <taxon>Cytherideidae</taxon>
        <taxon>Cyprideis</taxon>
    </lineage>
</organism>
<dbReference type="AlphaFoldDB" id="A0A7R9A010"/>
<reference evidence="1" key="1">
    <citation type="submission" date="2020-11" db="EMBL/GenBank/DDBJ databases">
        <authorList>
            <person name="Tran Van P."/>
        </authorList>
    </citation>
    <scope>NUCLEOTIDE SEQUENCE</scope>
</reference>
<evidence type="ECO:0000313" key="1">
    <source>
        <dbReference type="EMBL" id="CAD7238281.1"/>
    </source>
</evidence>
<name>A0A7R9A010_9CRUS</name>
<dbReference type="EMBL" id="OB698941">
    <property type="protein sequence ID" value="CAD7238281.1"/>
    <property type="molecule type" value="Genomic_DNA"/>
</dbReference>
<dbReference type="OrthoDB" id="310575at2759"/>
<dbReference type="SUPFAM" id="SSF56281">
    <property type="entry name" value="Metallo-hydrolase/oxidoreductase"/>
    <property type="match status" value="1"/>
</dbReference>
<dbReference type="GO" id="GO:0031123">
    <property type="term" value="P:RNA 3'-end processing"/>
    <property type="evidence" value="ECO:0007669"/>
    <property type="project" value="UniProtKB-ARBA"/>
</dbReference>
<protein>
    <submittedName>
        <fullName evidence="1">Uncharacterized protein</fullName>
    </submittedName>
</protein>
<dbReference type="InterPro" id="IPR036866">
    <property type="entry name" value="RibonucZ/Hydroxyglut_hydro"/>
</dbReference>
<dbReference type="InterPro" id="IPR001279">
    <property type="entry name" value="Metallo-B-lactamas"/>
</dbReference>
<dbReference type="Pfam" id="PF12706">
    <property type="entry name" value="Lactamase_B_2"/>
    <property type="match status" value="1"/>
</dbReference>